<evidence type="ECO:0000256" key="6">
    <source>
        <dbReference type="SAM" id="Phobius"/>
    </source>
</evidence>
<evidence type="ECO:0000256" key="2">
    <source>
        <dbReference type="ARBA" id="ARBA00022490"/>
    </source>
</evidence>
<evidence type="ECO:0008006" key="9">
    <source>
        <dbReference type="Google" id="ProtNLM"/>
    </source>
</evidence>
<dbReference type="InterPro" id="IPR020428">
    <property type="entry name" value="PFA-DSPs"/>
</dbReference>
<protein>
    <recommendedName>
        <fullName evidence="9">Tyrosine-protein phosphatase SIW14</fullName>
    </recommendedName>
</protein>
<evidence type="ECO:0000313" key="7">
    <source>
        <dbReference type="EMBL" id="RDW60759.1"/>
    </source>
</evidence>
<keyword evidence="6" id="KW-0472">Membrane</keyword>
<keyword evidence="6" id="KW-0812">Transmembrane</keyword>
<dbReference type="InterPro" id="IPR029021">
    <property type="entry name" value="Prot-tyrosine_phosphatase-like"/>
</dbReference>
<dbReference type="AlphaFoldDB" id="A0A3D8QG45"/>
<dbReference type="PRINTS" id="PR01911">
    <property type="entry name" value="PFDSPHPHTASE"/>
</dbReference>
<accession>A0A3D8QG45</accession>
<sequence>MSDTSSHAMISRRSTRIFAEELESCDFGKGAGSRPGSYCEDKDIEKDRIDRASRSSSVDQADMVEATIIRTVDLGRDMHDMFPANYEDMDKQVARILQDSRAAGKKNQGRPINFGDVIPGVYRSSFPQTEDYEFLKSLKLKTIVTLVKKEYPDGFCAFIKANGIRHVIIDMQGTKKVAIPHEMMQSIMKVVLDKSNHPLLMHCNHGKHRTGCATAVIRHLSGWHVDSVVAEYTNYAQPKVRDCDIEYIQNYQSSNLEGLFLMKKKQPRPLLPSKMLRMLFLAATVIVLFWTGFPVSTVHF</sequence>
<keyword evidence="6" id="KW-1133">Transmembrane helix</keyword>
<dbReference type="PANTHER" id="PTHR31126">
    <property type="entry name" value="TYROSINE-PROTEIN PHOSPHATASE"/>
    <property type="match status" value="1"/>
</dbReference>
<evidence type="ECO:0000256" key="3">
    <source>
        <dbReference type="ARBA" id="ARBA00022801"/>
    </source>
</evidence>
<evidence type="ECO:0000256" key="5">
    <source>
        <dbReference type="ARBA" id="ARBA00048424"/>
    </source>
</evidence>
<dbReference type="STRING" id="1849047.A0A3D8QG45"/>
<keyword evidence="3" id="KW-0378">Hydrolase</keyword>
<comment type="catalytic activity">
    <reaction evidence="4">
        <text>3,5-bis(diphospho)-1D-myo-inositol 1,2,4,6-tetrakisphosphate + H2O = 3-diphospho-1D-myo-inositol 1,2,4,5,6-pentakisphosphate + phosphate + 2 H(+)</text>
        <dbReference type="Rhea" id="RHEA:56312"/>
        <dbReference type="ChEBI" id="CHEBI:15377"/>
        <dbReference type="ChEBI" id="CHEBI:15378"/>
        <dbReference type="ChEBI" id="CHEBI:43474"/>
        <dbReference type="ChEBI" id="CHEBI:140372"/>
        <dbReference type="ChEBI" id="CHEBI:140374"/>
        <dbReference type="EC" id="3.6.1.52"/>
    </reaction>
    <physiologicalReaction direction="left-to-right" evidence="4">
        <dbReference type="Rhea" id="RHEA:56313"/>
    </physiologicalReaction>
</comment>
<dbReference type="EMBL" id="PDLM01000015">
    <property type="protein sequence ID" value="RDW60759.1"/>
    <property type="molecule type" value="Genomic_DNA"/>
</dbReference>
<dbReference type="OrthoDB" id="6375174at2759"/>
<reference evidence="7 8" key="1">
    <citation type="journal article" date="2018" name="IMA Fungus">
        <title>IMA Genome-F 9: Draft genome sequence of Annulohypoxylon stygium, Aspergillus mulundensis, Berkeleyomyces basicola (syn. Thielaviopsis basicola), Ceratocystis smalleyi, two Cercospora beticola strains, Coleophoma cylindrospora, Fusarium fracticaudum, Phialophora cf. hyalina, and Morchella septimelata.</title>
        <authorList>
            <person name="Wingfield B.D."/>
            <person name="Bills G.F."/>
            <person name="Dong Y."/>
            <person name="Huang W."/>
            <person name="Nel W.J."/>
            <person name="Swalarsk-Parry B.S."/>
            <person name="Vaghefi N."/>
            <person name="Wilken P.M."/>
            <person name="An Z."/>
            <person name="de Beer Z.W."/>
            <person name="De Vos L."/>
            <person name="Chen L."/>
            <person name="Duong T.A."/>
            <person name="Gao Y."/>
            <person name="Hammerbacher A."/>
            <person name="Kikkert J.R."/>
            <person name="Li Y."/>
            <person name="Li H."/>
            <person name="Li K."/>
            <person name="Li Q."/>
            <person name="Liu X."/>
            <person name="Ma X."/>
            <person name="Naidoo K."/>
            <person name="Pethybridge S.J."/>
            <person name="Sun J."/>
            <person name="Steenkamp E.T."/>
            <person name="van der Nest M.A."/>
            <person name="van Wyk S."/>
            <person name="Wingfield M.J."/>
            <person name="Xiong C."/>
            <person name="Yue Q."/>
            <person name="Zhang X."/>
        </authorList>
    </citation>
    <scope>NUCLEOTIDE SEQUENCE [LARGE SCALE GENOMIC DNA]</scope>
    <source>
        <strain evidence="7 8">BP6252</strain>
    </source>
</reference>
<dbReference type="GO" id="GO:0016791">
    <property type="term" value="F:phosphatase activity"/>
    <property type="evidence" value="ECO:0007669"/>
    <property type="project" value="InterPro"/>
</dbReference>
<evidence type="ECO:0000256" key="4">
    <source>
        <dbReference type="ARBA" id="ARBA00047562"/>
    </source>
</evidence>
<name>A0A3D8QG45_9HELO</name>
<comment type="caution">
    <text evidence="7">The sequence shown here is derived from an EMBL/GenBank/DDBJ whole genome shotgun (WGS) entry which is preliminary data.</text>
</comment>
<comment type="subcellular location">
    <subcellularLocation>
        <location evidence="1">Cytoplasm</location>
    </subcellularLocation>
</comment>
<evidence type="ECO:0000256" key="1">
    <source>
        <dbReference type="ARBA" id="ARBA00004496"/>
    </source>
</evidence>
<dbReference type="FunFam" id="3.90.190.10:FF:000035">
    <property type="entry name" value="Tyrosine phosphatase, putative"/>
    <property type="match status" value="1"/>
</dbReference>
<feature type="transmembrane region" description="Helical" evidence="6">
    <location>
        <begin position="275"/>
        <end position="293"/>
    </location>
</feature>
<comment type="catalytic activity">
    <reaction evidence="5">
        <text>6-diphospho-1D-myo-inositol pentakisphosphate + H2O = 1D-myo-inositol hexakisphosphate + phosphate + H(+)</text>
        <dbReference type="Rhea" id="RHEA:79703"/>
        <dbReference type="ChEBI" id="CHEBI:15377"/>
        <dbReference type="ChEBI" id="CHEBI:15378"/>
        <dbReference type="ChEBI" id="CHEBI:43474"/>
        <dbReference type="ChEBI" id="CHEBI:58130"/>
        <dbReference type="ChEBI" id="CHEBI:230534"/>
        <dbReference type="EC" id="3.6.1.52"/>
    </reaction>
    <physiologicalReaction direction="left-to-right" evidence="5">
        <dbReference type="Rhea" id="RHEA:79704"/>
    </physiologicalReaction>
</comment>
<dbReference type="SUPFAM" id="SSF52799">
    <property type="entry name" value="(Phosphotyrosine protein) phosphatases II"/>
    <property type="match status" value="1"/>
</dbReference>
<dbReference type="GO" id="GO:0052840">
    <property type="term" value="F:inositol diphosphate tetrakisphosphate diphosphatase activity"/>
    <property type="evidence" value="ECO:0007669"/>
    <property type="project" value="TreeGrafter"/>
</dbReference>
<dbReference type="PANTHER" id="PTHR31126:SF48">
    <property type="entry name" value="INOSITOL PHOSPHATASE SIW14"/>
    <property type="match status" value="1"/>
</dbReference>
<dbReference type="InterPro" id="IPR016130">
    <property type="entry name" value="Tyr_Pase_AS"/>
</dbReference>
<dbReference type="GO" id="GO:0005737">
    <property type="term" value="C:cytoplasm"/>
    <property type="evidence" value="ECO:0007669"/>
    <property type="project" value="UniProtKB-SubCell"/>
</dbReference>
<gene>
    <name evidence="7" type="ORF">BP6252_12142</name>
</gene>
<dbReference type="Proteomes" id="UP000256645">
    <property type="component" value="Unassembled WGS sequence"/>
</dbReference>
<evidence type="ECO:0000313" key="8">
    <source>
        <dbReference type="Proteomes" id="UP000256645"/>
    </source>
</evidence>
<dbReference type="Pfam" id="PF03162">
    <property type="entry name" value="Y_phosphatase2"/>
    <property type="match status" value="1"/>
</dbReference>
<dbReference type="Gene3D" id="3.90.190.10">
    <property type="entry name" value="Protein tyrosine phosphatase superfamily"/>
    <property type="match status" value="1"/>
</dbReference>
<keyword evidence="2" id="KW-0963">Cytoplasm</keyword>
<proteinExistence type="predicted"/>
<organism evidence="7 8">
    <name type="scientific">Coleophoma cylindrospora</name>
    <dbReference type="NCBI Taxonomy" id="1849047"/>
    <lineage>
        <taxon>Eukaryota</taxon>
        <taxon>Fungi</taxon>
        <taxon>Dikarya</taxon>
        <taxon>Ascomycota</taxon>
        <taxon>Pezizomycotina</taxon>
        <taxon>Leotiomycetes</taxon>
        <taxon>Helotiales</taxon>
        <taxon>Dermateaceae</taxon>
        <taxon>Coleophoma</taxon>
    </lineage>
</organism>
<dbReference type="InterPro" id="IPR004861">
    <property type="entry name" value="Siw14-like"/>
</dbReference>
<dbReference type="PROSITE" id="PS00383">
    <property type="entry name" value="TYR_PHOSPHATASE_1"/>
    <property type="match status" value="1"/>
</dbReference>
<keyword evidence="8" id="KW-1185">Reference proteome</keyword>